<keyword evidence="10" id="KW-1185">Reference proteome</keyword>
<organism evidence="9 10">
    <name type="scientific">Symbiodinium necroappetens</name>
    <dbReference type="NCBI Taxonomy" id="1628268"/>
    <lineage>
        <taxon>Eukaryota</taxon>
        <taxon>Sar</taxon>
        <taxon>Alveolata</taxon>
        <taxon>Dinophyceae</taxon>
        <taxon>Suessiales</taxon>
        <taxon>Symbiodiniaceae</taxon>
        <taxon>Symbiodinium</taxon>
    </lineage>
</organism>
<dbReference type="InterPro" id="IPR039425">
    <property type="entry name" value="RNA_pol_sigma-70-like"/>
</dbReference>
<dbReference type="InterPro" id="IPR007627">
    <property type="entry name" value="RNA_pol_sigma70_r2"/>
</dbReference>
<dbReference type="SUPFAM" id="SSF88946">
    <property type="entry name" value="Sigma2 domain of RNA polymerase sigma factors"/>
    <property type="match status" value="1"/>
</dbReference>
<evidence type="ECO:0000256" key="6">
    <source>
        <dbReference type="SAM" id="Coils"/>
    </source>
</evidence>
<evidence type="ECO:0000256" key="5">
    <source>
        <dbReference type="ARBA" id="ARBA00023163"/>
    </source>
</evidence>
<evidence type="ECO:0000313" key="9">
    <source>
        <dbReference type="EMBL" id="CAE7835062.1"/>
    </source>
</evidence>
<dbReference type="SUPFAM" id="SSF88659">
    <property type="entry name" value="Sigma3 and sigma4 domains of RNA polymerase sigma factors"/>
    <property type="match status" value="1"/>
</dbReference>
<feature type="domain" description="RNA polymerase sigma factor 70 region 4 type 2" evidence="8">
    <location>
        <begin position="120"/>
        <end position="166"/>
    </location>
</feature>
<dbReference type="CDD" id="cd06171">
    <property type="entry name" value="Sigma70_r4"/>
    <property type="match status" value="1"/>
</dbReference>
<proteinExistence type="inferred from homology"/>
<accession>A0A812ZN37</accession>
<dbReference type="GO" id="GO:0003677">
    <property type="term" value="F:DNA binding"/>
    <property type="evidence" value="ECO:0007669"/>
    <property type="project" value="UniProtKB-KW"/>
</dbReference>
<evidence type="ECO:0000313" key="10">
    <source>
        <dbReference type="Proteomes" id="UP000601435"/>
    </source>
</evidence>
<keyword evidence="5" id="KW-0804">Transcription</keyword>
<protein>
    <submittedName>
        <fullName evidence="9">RpoE protein</fullName>
    </submittedName>
</protein>
<keyword evidence="3" id="KW-0731">Sigma factor</keyword>
<dbReference type="InterPro" id="IPR013325">
    <property type="entry name" value="RNA_pol_sigma_r2"/>
</dbReference>
<dbReference type="InterPro" id="IPR014284">
    <property type="entry name" value="RNA_pol_sigma-70_dom"/>
</dbReference>
<dbReference type="EMBL" id="CAJNJA010049029">
    <property type="protein sequence ID" value="CAE7835062.1"/>
    <property type="molecule type" value="Genomic_DNA"/>
</dbReference>
<evidence type="ECO:0000256" key="1">
    <source>
        <dbReference type="ARBA" id="ARBA00010641"/>
    </source>
</evidence>
<evidence type="ECO:0000259" key="7">
    <source>
        <dbReference type="Pfam" id="PF04542"/>
    </source>
</evidence>
<dbReference type="PANTHER" id="PTHR43133">
    <property type="entry name" value="RNA POLYMERASE ECF-TYPE SIGMA FACTO"/>
    <property type="match status" value="1"/>
</dbReference>
<name>A0A812ZN37_9DINO</name>
<keyword evidence="4" id="KW-0238">DNA-binding</keyword>
<evidence type="ECO:0000256" key="3">
    <source>
        <dbReference type="ARBA" id="ARBA00023082"/>
    </source>
</evidence>
<gene>
    <name evidence="9" type="primary">rpoE</name>
    <name evidence="9" type="ORF">SNEC2469_LOCUS25059</name>
</gene>
<feature type="domain" description="RNA polymerase sigma-70 region 2" evidence="7">
    <location>
        <begin position="25"/>
        <end position="91"/>
    </location>
</feature>
<evidence type="ECO:0000256" key="2">
    <source>
        <dbReference type="ARBA" id="ARBA00023015"/>
    </source>
</evidence>
<comment type="caution">
    <text evidence="9">The sequence shown here is derived from an EMBL/GenBank/DDBJ whole genome shotgun (WGS) entry which is preliminary data.</text>
</comment>
<feature type="coiled-coil region" evidence="6">
    <location>
        <begin position="459"/>
        <end position="523"/>
    </location>
</feature>
<sequence>MLGPVTDEVLITRAVAGSNSAWNKLIKRYEKRVYNYALRMVSHPDDAFDLMQEVFVGVHRNLGSFRGDAPFPAWLFRIASFRCTDYLRRRKFHDEFDEERGFLNAEAGPEEQTFTTHANQKISAALGTLPDEQRQVVELKFFQHFTFEDIAGQLGISANTAKTRLYIEVETHLESCADCQSDFEAINMLSNMAENWHDETVPAWQPAPVTSNHNWLDNFRLWFPTAASTAALAVATMIFVQMPENSGVLPASSQPLSSYQELPELPQATQAAMVERVMEGSREQRQEELQVLLQYLKAEMDRRTIETEDSLRFVITNQLQGQQELDELYQQVKDLVTTADRNPAATPGTGSDAAEEGVDNLTDITREAKIVADVMKSALRNELKSGIRVTSVTAEYLAKQGVLVSVRLNAPWLTINNGDTAIAINGQINLDEIPSMVENILSDLQIDLSPYEPESLETLRELRAEQRDLRLEQRDIRAQLRTQRRELVRADSNDEQQKVQRQIENLERELIAVDTQYDALAKDIDIQYKSLRDYRDRIDTPETPASPASQSADIDALIARTVCDYGATLKSLGSEDFLTVALRRENSTRYYAFKMDYVDSCGRGDMGFERLQERAYTYDG</sequence>
<evidence type="ECO:0000256" key="4">
    <source>
        <dbReference type="ARBA" id="ARBA00023125"/>
    </source>
</evidence>
<comment type="similarity">
    <text evidence="1">Belongs to the sigma-70 factor family. ECF subfamily.</text>
</comment>
<dbReference type="PANTHER" id="PTHR43133:SF8">
    <property type="entry name" value="RNA POLYMERASE SIGMA FACTOR HI_1459-RELATED"/>
    <property type="match status" value="1"/>
</dbReference>
<evidence type="ECO:0000259" key="8">
    <source>
        <dbReference type="Pfam" id="PF08281"/>
    </source>
</evidence>
<dbReference type="Proteomes" id="UP000601435">
    <property type="component" value="Unassembled WGS sequence"/>
</dbReference>
<dbReference type="OrthoDB" id="5376590at2759"/>
<dbReference type="GO" id="GO:0006352">
    <property type="term" value="P:DNA-templated transcription initiation"/>
    <property type="evidence" value="ECO:0007669"/>
    <property type="project" value="InterPro"/>
</dbReference>
<dbReference type="InterPro" id="IPR036388">
    <property type="entry name" value="WH-like_DNA-bd_sf"/>
</dbReference>
<keyword evidence="2" id="KW-0805">Transcription regulation</keyword>
<dbReference type="Pfam" id="PF08281">
    <property type="entry name" value="Sigma70_r4_2"/>
    <property type="match status" value="1"/>
</dbReference>
<dbReference type="NCBIfam" id="TIGR02937">
    <property type="entry name" value="sigma70-ECF"/>
    <property type="match status" value="1"/>
</dbReference>
<dbReference type="Gene3D" id="1.10.1740.10">
    <property type="match status" value="1"/>
</dbReference>
<dbReference type="Pfam" id="PF04542">
    <property type="entry name" value="Sigma70_r2"/>
    <property type="match status" value="1"/>
</dbReference>
<keyword evidence="6" id="KW-0175">Coiled coil</keyword>
<dbReference type="GO" id="GO:0016987">
    <property type="term" value="F:sigma factor activity"/>
    <property type="evidence" value="ECO:0007669"/>
    <property type="project" value="UniProtKB-KW"/>
</dbReference>
<dbReference type="Gene3D" id="1.10.10.10">
    <property type="entry name" value="Winged helix-like DNA-binding domain superfamily/Winged helix DNA-binding domain"/>
    <property type="match status" value="1"/>
</dbReference>
<reference evidence="9" key="1">
    <citation type="submission" date="2021-02" db="EMBL/GenBank/DDBJ databases">
        <authorList>
            <person name="Dougan E. K."/>
            <person name="Rhodes N."/>
            <person name="Thang M."/>
            <person name="Chan C."/>
        </authorList>
    </citation>
    <scope>NUCLEOTIDE SEQUENCE</scope>
</reference>
<dbReference type="InterPro" id="IPR013324">
    <property type="entry name" value="RNA_pol_sigma_r3/r4-like"/>
</dbReference>
<dbReference type="AlphaFoldDB" id="A0A812ZN37"/>
<dbReference type="InterPro" id="IPR013249">
    <property type="entry name" value="RNA_pol_sigma70_r4_t2"/>
</dbReference>